<reference evidence="5 6" key="1">
    <citation type="journal article" date="2002" name="Int. J. Syst. Evol. Microbiol.">
        <title>Sphingopyxis witflariensis sp. nov., isolated from activated sludge.</title>
        <authorList>
            <person name="Kampfer P."/>
            <person name="Witzenberger R."/>
            <person name="Denner E.B."/>
            <person name="Busse H.J."/>
            <person name="Neef A."/>
        </authorList>
    </citation>
    <scope>NUCLEOTIDE SEQUENCE [LARGE SCALE GENOMIC DNA]</scope>
    <source>
        <strain evidence="5 6">DSM 14551</strain>
    </source>
</reference>
<evidence type="ECO:0000256" key="3">
    <source>
        <dbReference type="ARBA" id="ARBA00022801"/>
    </source>
</evidence>
<organism evidence="5 6">
    <name type="scientific">Sphingopyxis witflariensis</name>
    <dbReference type="NCBI Taxonomy" id="173675"/>
    <lineage>
        <taxon>Bacteria</taxon>
        <taxon>Pseudomonadati</taxon>
        <taxon>Pseudomonadota</taxon>
        <taxon>Alphaproteobacteria</taxon>
        <taxon>Sphingomonadales</taxon>
        <taxon>Sphingomonadaceae</taxon>
        <taxon>Sphingopyxis</taxon>
    </lineage>
</organism>
<dbReference type="AlphaFoldDB" id="A0A246JYB0"/>
<dbReference type="Gene3D" id="3.40.1350.10">
    <property type="match status" value="1"/>
</dbReference>
<keyword evidence="6" id="KW-1185">Reference proteome</keyword>
<accession>A0A246JYB0</accession>
<dbReference type="InterPro" id="IPR014883">
    <property type="entry name" value="VRR_NUC"/>
</dbReference>
<evidence type="ECO:0000313" key="6">
    <source>
        <dbReference type="Proteomes" id="UP000197097"/>
    </source>
</evidence>
<gene>
    <name evidence="5" type="ORF">CDQ91_10300</name>
</gene>
<evidence type="ECO:0000259" key="4">
    <source>
        <dbReference type="SMART" id="SM00990"/>
    </source>
</evidence>
<comment type="cofactor">
    <cofactor evidence="1">
        <name>Mg(2+)</name>
        <dbReference type="ChEBI" id="CHEBI:18420"/>
    </cofactor>
</comment>
<keyword evidence="2" id="KW-0540">Nuclease</keyword>
<dbReference type="GO" id="GO:0004518">
    <property type="term" value="F:nuclease activity"/>
    <property type="evidence" value="ECO:0007669"/>
    <property type="project" value="UniProtKB-KW"/>
</dbReference>
<proteinExistence type="predicted"/>
<sequence length="106" mass="11516">MIRQYLAVRGIESVHVPNGAVLAGDSKARGQQMNTLKGQGLKLGFPDLIAFAPKGQIGFIEVKSESGRVSDDQKACHEWLIVLGHKVSVCRSIEDVAETLEAWGWA</sequence>
<keyword evidence="3" id="KW-0378">Hydrolase</keyword>
<dbReference type="Pfam" id="PF08774">
    <property type="entry name" value="VRR_NUC"/>
    <property type="match status" value="1"/>
</dbReference>
<dbReference type="InterPro" id="IPR011856">
    <property type="entry name" value="tRNA_endonuc-like_dom_sf"/>
</dbReference>
<dbReference type="OrthoDB" id="7219056at2"/>
<dbReference type="EMBL" id="NISJ01000004">
    <property type="protein sequence ID" value="OWQ98074.1"/>
    <property type="molecule type" value="Genomic_DNA"/>
</dbReference>
<protein>
    <submittedName>
        <fullName evidence="5">VRR-NUC domain-containing protein</fullName>
    </submittedName>
</protein>
<dbReference type="Proteomes" id="UP000197097">
    <property type="component" value="Unassembled WGS sequence"/>
</dbReference>
<evidence type="ECO:0000256" key="1">
    <source>
        <dbReference type="ARBA" id="ARBA00001946"/>
    </source>
</evidence>
<feature type="domain" description="VRR-NUC" evidence="4">
    <location>
        <begin position="2"/>
        <end position="94"/>
    </location>
</feature>
<comment type="caution">
    <text evidence="5">The sequence shown here is derived from an EMBL/GenBank/DDBJ whole genome shotgun (WGS) entry which is preliminary data.</text>
</comment>
<dbReference type="GO" id="GO:0016788">
    <property type="term" value="F:hydrolase activity, acting on ester bonds"/>
    <property type="evidence" value="ECO:0007669"/>
    <property type="project" value="InterPro"/>
</dbReference>
<dbReference type="GO" id="GO:0003676">
    <property type="term" value="F:nucleic acid binding"/>
    <property type="evidence" value="ECO:0007669"/>
    <property type="project" value="InterPro"/>
</dbReference>
<dbReference type="SMART" id="SM00990">
    <property type="entry name" value="VRR_NUC"/>
    <property type="match status" value="1"/>
</dbReference>
<evidence type="ECO:0000256" key="2">
    <source>
        <dbReference type="ARBA" id="ARBA00022722"/>
    </source>
</evidence>
<name>A0A246JYB0_9SPHN</name>
<evidence type="ECO:0000313" key="5">
    <source>
        <dbReference type="EMBL" id="OWQ98074.1"/>
    </source>
</evidence>